<feature type="transmembrane region" description="Helical" evidence="6">
    <location>
        <begin position="237"/>
        <end position="260"/>
    </location>
</feature>
<comment type="subcellular location">
    <subcellularLocation>
        <location evidence="1">Membrane</location>
        <topology evidence="1">Multi-pass membrane protein</topology>
    </subcellularLocation>
</comment>
<reference evidence="8" key="2">
    <citation type="journal article" date="2018" name="Nat. Commun.">
        <title>Extreme sensitivity to ultraviolet light in the fungal pathogen causing white-nose syndrome of bats.</title>
        <authorList>
            <person name="Palmer J.M."/>
            <person name="Drees K.P."/>
            <person name="Foster J.T."/>
            <person name="Lindner D.L."/>
        </authorList>
    </citation>
    <scope>NUCLEOTIDE SEQUENCE [LARGE SCALE GENOMIC DNA]</scope>
    <source>
        <strain evidence="8">UAMH 10579</strain>
    </source>
</reference>
<proteinExistence type="predicted"/>
<dbReference type="STRING" id="342668.A0A1B8GEE5"/>
<feature type="region of interest" description="Disordered" evidence="5">
    <location>
        <begin position="315"/>
        <end position="346"/>
    </location>
</feature>
<dbReference type="InterPro" id="IPR052413">
    <property type="entry name" value="SUR7_domain"/>
</dbReference>
<organism evidence="7 8">
    <name type="scientific">Pseudogymnoascus verrucosus</name>
    <dbReference type="NCBI Taxonomy" id="342668"/>
    <lineage>
        <taxon>Eukaryota</taxon>
        <taxon>Fungi</taxon>
        <taxon>Dikarya</taxon>
        <taxon>Ascomycota</taxon>
        <taxon>Pezizomycotina</taxon>
        <taxon>Leotiomycetes</taxon>
        <taxon>Thelebolales</taxon>
        <taxon>Thelebolaceae</taxon>
        <taxon>Pseudogymnoascus</taxon>
    </lineage>
</organism>
<feature type="transmembrane region" description="Helical" evidence="6">
    <location>
        <begin position="272"/>
        <end position="297"/>
    </location>
</feature>
<keyword evidence="2 6" id="KW-0812">Transmembrane</keyword>
<evidence type="ECO:0000313" key="8">
    <source>
        <dbReference type="Proteomes" id="UP000091956"/>
    </source>
</evidence>
<dbReference type="PROSITE" id="PS01346">
    <property type="entry name" value="CLAUDIN"/>
    <property type="match status" value="1"/>
</dbReference>
<sequence>MAINLPVFRSVRSRHKGPKPEGNGGILTDDASPPATTKAPSLKDGNNNNNIVHASRPRKWLTIIACLLLFIGFIFLILILTAQTSVKPVLKSTWFIRIDLSNILVRASTPGSDFPLLNSIARSLGLHDFYLVGLWNYCEGYNDEGITNCSKPTSLYYFNPVKILLSELLAGATITLPADILTILHLIQLASNAMFTLFLLGVILTFLSLLLSPLSLLRSPHFSPRERSCWVGCGLGLLSFLAAFCTIVASVVGTVMFTIMRNVLRSQPMLNIGAVLGVQMLAFMWVASGAVLGAFVLQVRCCCCCRNGRKEKRRARRREKEMSGGEVGEKGGLFENLRRRGKGGEA</sequence>
<dbReference type="GO" id="GO:0005886">
    <property type="term" value="C:plasma membrane"/>
    <property type="evidence" value="ECO:0007669"/>
    <property type="project" value="InterPro"/>
</dbReference>
<name>A0A1B8GEE5_9PEZI</name>
<feature type="compositionally biased region" description="Polar residues" evidence="5">
    <location>
        <begin position="34"/>
        <end position="48"/>
    </location>
</feature>
<evidence type="ECO:0000256" key="4">
    <source>
        <dbReference type="ARBA" id="ARBA00023136"/>
    </source>
</evidence>
<dbReference type="InterPro" id="IPR009571">
    <property type="entry name" value="SUR7/Rim9-like_fungi"/>
</dbReference>
<dbReference type="PANTHER" id="PTHR28019">
    <property type="entry name" value="CELL MEMBRANE PROTEIN YLR413W-RELATED"/>
    <property type="match status" value="1"/>
</dbReference>
<dbReference type="GO" id="GO:0031505">
    <property type="term" value="P:fungal-type cell wall organization"/>
    <property type="evidence" value="ECO:0007669"/>
    <property type="project" value="TreeGrafter"/>
</dbReference>
<evidence type="ECO:0000256" key="3">
    <source>
        <dbReference type="ARBA" id="ARBA00022989"/>
    </source>
</evidence>
<feature type="transmembrane region" description="Helical" evidence="6">
    <location>
        <begin position="60"/>
        <end position="82"/>
    </location>
</feature>
<feature type="compositionally biased region" description="Basic and acidic residues" evidence="5">
    <location>
        <begin position="318"/>
        <end position="329"/>
    </location>
</feature>
<keyword evidence="4 6" id="KW-0472">Membrane</keyword>
<dbReference type="GeneID" id="28840394"/>
<dbReference type="Pfam" id="PF06687">
    <property type="entry name" value="SUR7"/>
    <property type="match status" value="1"/>
</dbReference>
<feature type="compositionally biased region" description="Basic and acidic residues" evidence="5">
    <location>
        <begin position="336"/>
        <end position="346"/>
    </location>
</feature>
<keyword evidence="8" id="KW-1185">Reference proteome</keyword>
<dbReference type="PANTHER" id="PTHR28019:SF2">
    <property type="entry name" value="CELL MEMBRANE PROTEIN YLR413W-RELATED"/>
    <property type="match status" value="1"/>
</dbReference>
<dbReference type="EMBL" id="KV460246">
    <property type="protein sequence ID" value="OBT94183.1"/>
    <property type="molecule type" value="Genomic_DNA"/>
</dbReference>
<dbReference type="RefSeq" id="XP_018127916.1">
    <property type="nucleotide sequence ID" value="XM_018276444.2"/>
</dbReference>
<evidence type="ECO:0008006" key="9">
    <source>
        <dbReference type="Google" id="ProtNLM"/>
    </source>
</evidence>
<protein>
    <recommendedName>
        <fullName evidence="9">Integral membrane protein</fullName>
    </recommendedName>
</protein>
<dbReference type="Proteomes" id="UP000091956">
    <property type="component" value="Unassembled WGS sequence"/>
</dbReference>
<feature type="region of interest" description="Disordered" evidence="5">
    <location>
        <begin position="1"/>
        <end position="48"/>
    </location>
</feature>
<gene>
    <name evidence="7" type="ORF">VE01_07008</name>
</gene>
<evidence type="ECO:0000256" key="2">
    <source>
        <dbReference type="ARBA" id="ARBA00022692"/>
    </source>
</evidence>
<evidence type="ECO:0000313" key="7">
    <source>
        <dbReference type="EMBL" id="OBT94183.1"/>
    </source>
</evidence>
<keyword evidence="3 6" id="KW-1133">Transmembrane helix</keyword>
<dbReference type="InterPro" id="IPR017974">
    <property type="entry name" value="Claudin_CS"/>
</dbReference>
<feature type="transmembrane region" description="Helical" evidence="6">
    <location>
        <begin position="163"/>
        <end position="187"/>
    </location>
</feature>
<reference evidence="7 8" key="1">
    <citation type="submission" date="2016-03" db="EMBL/GenBank/DDBJ databases">
        <title>Comparative genomics of Pseudogymnoascus destructans, the fungus causing white-nose syndrome of bats.</title>
        <authorList>
            <person name="Palmer J.M."/>
            <person name="Drees K.P."/>
            <person name="Foster J.T."/>
            <person name="Lindner D.L."/>
        </authorList>
    </citation>
    <scope>NUCLEOTIDE SEQUENCE [LARGE SCALE GENOMIC DNA]</scope>
    <source>
        <strain evidence="7 8">UAMH 10579</strain>
    </source>
</reference>
<evidence type="ECO:0000256" key="1">
    <source>
        <dbReference type="ARBA" id="ARBA00004141"/>
    </source>
</evidence>
<feature type="transmembrane region" description="Helical" evidence="6">
    <location>
        <begin position="194"/>
        <end position="217"/>
    </location>
</feature>
<dbReference type="GO" id="GO:0051285">
    <property type="term" value="C:cell cortex of cell tip"/>
    <property type="evidence" value="ECO:0007669"/>
    <property type="project" value="TreeGrafter"/>
</dbReference>
<dbReference type="AlphaFoldDB" id="A0A1B8GEE5"/>
<dbReference type="OrthoDB" id="2327445at2759"/>
<evidence type="ECO:0000256" key="6">
    <source>
        <dbReference type="SAM" id="Phobius"/>
    </source>
</evidence>
<evidence type="ECO:0000256" key="5">
    <source>
        <dbReference type="SAM" id="MobiDB-lite"/>
    </source>
</evidence>
<accession>A0A1B8GEE5</accession>